<dbReference type="InterPro" id="IPR001647">
    <property type="entry name" value="HTH_TetR"/>
</dbReference>
<gene>
    <name evidence="6" type="ORF">RM779_22250</name>
</gene>
<evidence type="ECO:0000256" key="3">
    <source>
        <dbReference type="ARBA" id="ARBA00023163"/>
    </source>
</evidence>
<evidence type="ECO:0000313" key="6">
    <source>
        <dbReference type="EMBL" id="MDT0445302.1"/>
    </source>
</evidence>
<dbReference type="InterPro" id="IPR009057">
    <property type="entry name" value="Homeodomain-like_sf"/>
</dbReference>
<keyword evidence="7" id="KW-1185">Reference proteome</keyword>
<feature type="DNA-binding region" description="H-T-H motif" evidence="4">
    <location>
        <begin position="28"/>
        <end position="47"/>
    </location>
</feature>
<dbReference type="SUPFAM" id="SSF48498">
    <property type="entry name" value="Tetracyclin repressor-like, C-terminal domain"/>
    <property type="match status" value="1"/>
</dbReference>
<protein>
    <submittedName>
        <fullName evidence="6">Helix-turn-helix domain-containing protein</fullName>
    </submittedName>
</protein>
<evidence type="ECO:0000256" key="1">
    <source>
        <dbReference type="ARBA" id="ARBA00023015"/>
    </source>
</evidence>
<dbReference type="PRINTS" id="PR00455">
    <property type="entry name" value="HTHTETR"/>
</dbReference>
<dbReference type="Gene3D" id="1.10.357.10">
    <property type="entry name" value="Tetracycline Repressor, domain 2"/>
    <property type="match status" value="1"/>
</dbReference>
<dbReference type="PANTHER" id="PTHR30055:SF234">
    <property type="entry name" value="HTH-TYPE TRANSCRIPTIONAL REGULATOR BETI"/>
    <property type="match status" value="1"/>
</dbReference>
<sequence length="180" mass="19556">MRADARRNRDRLLAEAEAVFRERGSDASLEAVARRAGVAIGTLYGHFPTRKALLEALLRDRQDAVFRLGDRLRDADRTGAALAEWITAVTEHAATYRGLAAQLLGSLDDETSELNAACRRMSEAGQHLVARATAAGDIRPDTTADDVFALISAAAWLRDQVPPAQADRLLTYMIDGLARG</sequence>
<reference evidence="7" key="1">
    <citation type="submission" date="2023-07" db="EMBL/GenBank/DDBJ databases">
        <title>30 novel species of actinomycetes from the DSMZ collection.</title>
        <authorList>
            <person name="Nouioui I."/>
        </authorList>
    </citation>
    <scope>NUCLEOTIDE SEQUENCE [LARGE SCALE GENOMIC DNA]</scope>
    <source>
        <strain evidence="7">DSM 41886</strain>
    </source>
</reference>
<organism evidence="6 7">
    <name type="scientific">Streptomyces johnsoniae</name>
    <dbReference type="NCBI Taxonomy" id="3075532"/>
    <lineage>
        <taxon>Bacteria</taxon>
        <taxon>Bacillati</taxon>
        <taxon>Actinomycetota</taxon>
        <taxon>Actinomycetes</taxon>
        <taxon>Kitasatosporales</taxon>
        <taxon>Streptomycetaceae</taxon>
        <taxon>Streptomyces</taxon>
    </lineage>
</organism>
<evidence type="ECO:0000256" key="2">
    <source>
        <dbReference type="ARBA" id="ARBA00023125"/>
    </source>
</evidence>
<dbReference type="Proteomes" id="UP001183615">
    <property type="component" value="Unassembled WGS sequence"/>
</dbReference>
<dbReference type="EMBL" id="JAVREV010000013">
    <property type="protein sequence ID" value="MDT0445302.1"/>
    <property type="molecule type" value="Genomic_DNA"/>
</dbReference>
<keyword evidence="1" id="KW-0805">Transcription regulation</keyword>
<dbReference type="Pfam" id="PF21597">
    <property type="entry name" value="TetR_C_43"/>
    <property type="match status" value="1"/>
</dbReference>
<comment type="caution">
    <text evidence="6">The sequence shown here is derived from an EMBL/GenBank/DDBJ whole genome shotgun (WGS) entry which is preliminary data.</text>
</comment>
<keyword evidence="2 4" id="KW-0238">DNA-binding</keyword>
<dbReference type="InterPro" id="IPR036271">
    <property type="entry name" value="Tet_transcr_reg_TetR-rel_C_sf"/>
</dbReference>
<dbReference type="PROSITE" id="PS50977">
    <property type="entry name" value="HTH_TETR_2"/>
    <property type="match status" value="1"/>
</dbReference>
<evidence type="ECO:0000256" key="4">
    <source>
        <dbReference type="PROSITE-ProRule" id="PRU00335"/>
    </source>
</evidence>
<dbReference type="SUPFAM" id="SSF46689">
    <property type="entry name" value="Homeodomain-like"/>
    <property type="match status" value="1"/>
</dbReference>
<evidence type="ECO:0000259" key="5">
    <source>
        <dbReference type="PROSITE" id="PS50977"/>
    </source>
</evidence>
<proteinExistence type="predicted"/>
<dbReference type="Pfam" id="PF00440">
    <property type="entry name" value="TetR_N"/>
    <property type="match status" value="1"/>
</dbReference>
<dbReference type="RefSeq" id="WP_311619521.1">
    <property type="nucleotide sequence ID" value="NZ_JAVREV010000013.1"/>
</dbReference>
<name>A0ABU2S8J1_9ACTN</name>
<dbReference type="PANTHER" id="PTHR30055">
    <property type="entry name" value="HTH-TYPE TRANSCRIPTIONAL REGULATOR RUTR"/>
    <property type="match status" value="1"/>
</dbReference>
<feature type="domain" description="HTH tetR-type" evidence="5">
    <location>
        <begin position="6"/>
        <end position="65"/>
    </location>
</feature>
<accession>A0ABU2S8J1</accession>
<evidence type="ECO:0000313" key="7">
    <source>
        <dbReference type="Proteomes" id="UP001183615"/>
    </source>
</evidence>
<keyword evidence="3" id="KW-0804">Transcription</keyword>
<dbReference type="InterPro" id="IPR050109">
    <property type="entry name" value="HTH-type_TetR-like_transc_reg"/>
</dbReference>
<dbReference type="InterPro" id="IPR049445">
    <property type="entry name" value="TetR_SbtR-like_C"/>
</dbReference>